<name>A0A4U8YWL3_METTU</name>
<reference evidence="1 2" key="1">
    <citation type="submission" date="2019-03" db="EMBL/GenBank/DDBJ databases">
        <authorList>
            <person name="Kox A.R. M."/>
        </authorList>
    </citation>
    <scope>NUCLEOTIDE SEQUENCE [LARGE SCALE GENOMIC DNA]</scope>
    <source>
        <strain evidence="1">MTUNDRAET4 annotated genome</strain>
    </source>
</reference>
<dbReference type="KEGG" id="mtun:MTUNDRAET4_1373"/>
<evidence type="ECO:0000313" key="1">
    <source>
        <dbReference type="EMBL" id="VFU08266.1"/>
    </source>
</evidence>
<organism evidence="1 2">
    <name type="scientific">Methylocella tundrae</name>
    <dbReference type="NCBI Taxonomy" id="227605"/>
    <lineage>
        <taxon>Bacteria</taxon>
        <taxon>Pseudomonadati</taxon>
        <taxon>Pseudomonadota</taxon>
        <taxon>Alphaproteobacteria</taxon>
        <taxon>Hyphomicrobiales</taxon>
        <taxon>Beijerinckiaceae</taxon>
        <taxon>Methylocella</taxon>
    </lineage>
</organism>
<accession>A0A4U8YWL3</accession>
<dbReference type="Proteomes" id="UP000294360">
    <property type="component" value="Chromosome"/>
</dbReference>
<sequence length="69" mass="7975">MMDLKLETISGRIEDEPRKFLLGVTRPARRGKLKARERGLRFKAPQSYGDARAWRCDLKATARLSNERS</sequence>
<proteinExistence type="predicted"/>
<dbReference type="AlphaFoldDB" id="A0A4U8YWL3"/>
<dbReference type="EMBL" id="LR536450">
    <property type="protein sequence ID" value="VFU08266.1"/>
    <property type="molecule type" value="Genomic_DNA"/>
</dbReference>
<evidence type="ECO:0000313" key="2">
    <source>
        <dbReference type="Proteomes" id="UP000294360"/>
    </source>
</evidence>
<gene>
    <name evidence="1" type="ORF">MTUNDRAET4_1373</name>
</gene>
<protein>
    <submittedName>
        <fullName evidence="1">Uncharacterized protein</fullName>
    </submittedName>
</protein>